<evidence type="ECO:0000313" key="2">
    <source>
        <dbReference type="EMBL" id="KAK8502309.1"/>
    </source>
</evidence>
<protein>
    <submittedName>
        <fullName evidence="2">Uncharacterized protein</fullName>
    </submittedName>
</protein>
<keyword evidence="3" id="KW-1185">Reference proteome</keyword>
<name>A0ABR2B6J5_9ROSI</name>
<proteinExistence type="predicted"/>
<reference evidence="2 3" key="1">
    <citation type="journal article" date="2024" name="G3 (Bethesda)">
        <title>Genome assembly of Hibiscus sabdariffa L. provides insights into metabolisms of medicinal natural products.</title>
        <authorList>
            <person name="Kim T."/>
        </authorList>
    </citation>
    <scope>NUCLEOTIDE SEQUENCE [LARGE SCALE GENOMIC DNA]</scope>
    <source>
        <strain evidence="2">TK-2024</strain>
        <tissue evidence="2">Old leaves</tissue>
    </source>
</reference>
<evidence type="ECO:0000313" key="3">
    <source>
        <dbReference type="Proteomes" id="UP001472677"/>
    </source>
</evidence>
<evidence type="ECO:0000256" key="1">
    <source>
        <dbReference type="SAM" id="MobiDB-lite"/>
    </source>
</evidence>
<accession>A0ABR2B6J5</accession>
<organism evidence="2 3">
    <name type="scientific">Hibiscus sabdariffa</name>
    <name type="common">roselle</name>
    <dbReference type="NCBI Taxonomy" id="183260"/>
    <lineage>
        <taxon>Eukaryota</taxon>
        <taxon>Viridiplantae</taxon>
        <taxon>Streptophyta</taxon>
        <taxon>Embryophyta</taxon>
        <taxon>Tracheophyta</taxon>
        <taxon>Spermatophyta</taxon>
        <taxon>Magnoliopsida</taxon>
        <taxon>eudicotyledons</taxon>
        <taxon>Gunneridae</taxon>
        <taxon>Pentapetalae</taxon>
        <taxon>rosids</taxon>
        <taxon>malvids</taxon>
        <taxon>Malvales</taxon>
        <taxon>Malvaceae</taxon>
        <taxon>Malvoideae</taxon>
        <taxon>Hibiscus</taxon>
    </lineage>
</organism>
<feature type="compositionally biased region" description="Basic and acidic residues" evidence="1">
    <location>
        <begin position="1"/>
        <end position="11"/>
    </location>
</feature>
<feature type="region of interest" description="Disordered" evidence="1">
    <location>
        <begin position="1"/>
        <end position="64"/>
    </location>
</feature>
<gene>
    <name evidence="2" type="ORF">V6N12_002029</name>
</gene>
<sequence>MVFEERKRDQISNEPENPILSDNLEETNAADAGGGEDEERANEHELHSTSASRSKQGKQDRQGVRPLLDEVALLNSTAGKNPAGAKLWRCNHYKINFTSTYTRIHTHFFGPEAGKKADIQRCKALMNDRDA</sequence>
<dbReference type="Proteomes" id="UP001472677">
    <property type="component" value="Unassembled WGS sequence"/>
</dbReference>
<dbReference type="EMBL" id="JBBPBM010000172">
    <property type="protein sequence ID" value="KAK8502309.1"/>
    <property type="molecule type" value="Genomic_DNA"/>
</dbReference>
<comment type="caution">
    <text evidence="2">The sequence shown here is derived from an EMBL/GenBank/DDBJ whole genome shotgun (WGS) entry which is preliminary data.</text>
</comment>